<name>A0A090MHX8_AFIFE</name>
<proteinExistence type="predicted"/>
<evidence type="ECO:0000256" key="1">
    <source>
        <dbReference type="SAM" id="MobiDB-lite"/>
    </source>
</evidence>
<dbReference type="Proteomes" id="UP000035762">
    <property type="component" value="Unassembled WGS sequence"/>
</dbReference>
<gene>
    <name evidence="2" type="ORF">BN961_00522</name>
</gene>
<dbReference type="AlphaFoldDB" id="A0A090MHX8"/>
<dbReference type="EMBL" id="CCAZ020000001">
    <property type="protein sequence ID" value="CEG07141.1"/>
    <property type="molecule type" value="Genomic_DNA"/>
</dbReference>
<organism evidence="2 3">
    <name type="scientific">Afipia felis</name>
    <name type="common">Cat scratch disease bacillus</name>
    <dbReference type="NCBI Taxonomy" id="1035"/>
    <lineage>
        <taxon>Bacteria</taxon>
        <taxon>Pseudomonadati</taxon>
        <taxon>Pseudomonadota</taxon>
        <taxon>Alphaproteobacteria</taxon>
        <taxon>Hyphomicrobiales</taxon>
        <taxon>Nitrobacteraceae</taxon>
        <taxon>Afipia</taxon>
    </lineage>
</organism>
<sequence length="50" mass="5487">MQRYVGDAGVSGDQPEQAEPRLKLVGAERRVVIRVALQGDAVENNPRGRK</sequence>
<evidence type="ECO:0000313" key="3">
    <source>
        <dbReference type="Proteomes" id="UP000035762"/>
    </source>
</evidence>
<reference evidence="2 3" key="1">
    <citation type="journal article" date="2014" name="Genome Announc.">
        <title>Genome Sequence of Afipia felis Strain 76713, Isolated in Hospital Water Using an Amoeba Co-Culture Procedure.</title>
        <authorList>
            <person name="Benamar S."/>
            <person name="La Scola B."/>
            <person name="Croce O."/>
        </authorList>
    </citation>
    <scope>NUCLEOTIDE SEQUENCE [LARGE SCALE GENOMIC DNA]</scope>
    <source>
        <strain evidence="2 3">76713</strain>
    </source>
</reference>
<keyword evidence="3" id="KW-1185">Reference proteome</keyword>
<comment type="caution">
    <text evidence="2">The sequence shown here is derived from an EMBL/GenBank/DDBJ whole genome shotgun (WGS) entry which is preliminary data.</text>
</comment>
<evidence type="ECO:0000313" key="2">
    <source>
        <dbReference type="EMBL" id="CEG07141.1"/>
    </source>
</evidence>
<accession>A0A090MHX8</accession>
<protein>
    <submittedName>
        <fullName evidence="2">Uncharacterized protein</fullName>
    </submittedName>
</protein>
<feature type="region of interest" description="Disordered" evidence="1">
    <location>
        <begin position="1"/>
        <end position="22"/>
    </location>
</feature>